<dbReference type="RefSeq" id="WP_377097519.1">
    <property type="nucleotide sequence ID" value="NZ_JBHTHU010000001.1"/>
</dbReference>
<sequence>MKPDLYIFYEEPENDRWVAGDRHPRRLFRIVRDKIFRREAPVGGMKKWFINLVKGLDILGAAYKINDYKALAKSKNGIALVIGKPHVVEKIPDHIRIIYGPALASHPTDNTFWERKKIVHLMISCHWLQELYQRDLPVKIPSSVWPSGVETDEWLPDTAQSRPATVLVYDKIRWDRDKLEPGLLNPIVQDLEKRGLTVTYLKYGAYEEAEYREVLDKVCGMVFLCEHETQGFAYLQALSCNVPILAWDRGGEWSDPAYYPHKVKFGPVTSVPYWDNSCGEKFKDMDEFREAAALFLSSIEKNSYRPRDYILENFRLEQRAQEYLDIIAQVNTCG</sequence>
<accession>A0ABW2YSA3</accession>
<reference evidence="2" key="1">
    <citation type="journal article" date="2019" name="Int. J. Syst. Evol. Microbiol.">
        <title>The Global Catalogue of Microorganisms (GCM) 10K type strain sequencing project: providing services to taxonomists for standard genome sequencing and annotation.</title>
        <authorList>
            <consortium name="The Broad Institute Genomics Platform"/>
            <consortium name="The Broad Institute Genome Sequencing Center for Infectious Disease"/>
            <person name="Wu L."/>
            <person name="Ma J."/>
        </authorList>
    </citation>
    <scope>NUCLEOTIDE SEQUENCE [LARGE SCALE GENOMIC DNA]</scope>
    <source>
        <strain evidence="2">CCUG 63418</strain>
    </source>
</reference>
<comment type="caution">
    <text evidence="1">The sequence shown here is derived from an EMBL/GenBank/DDBJ whole genome shotgun (WGS) entry which is preliminary data.</text>
</comment>
<proteinExistence type="predicted"/>
<gene>
    <name evidence="1" type="ORF">ACFQZS_04015</name>
</gene>
<dbReference type="GO" id="GO:0016757">
    <property type="term" value="F:glycosyltransferase activity"/>
    <property type="evidence" value="ECO:0007669"/>
    <property type="project" value="UniProtKB-KW"/>
</dbReference>
<dbReference type="SUPFAM" id="SSF53756">
    <property type="entry name" value="UDP-Glycosyltransferase/glycogen phosphorylase"/>
    <property type="match status" value="1"/>
</dbReference>
<keyword evidence="1" id="KW-0808">Transferase</keyword>
<protein>
    <submittedName>
        <fullName evidence="1">Glycosyltransferase</fullName>
        <ecNumber evidence="1">2.4.-.-</ecNumber>
    </submittedName>
</protein>
<keyword evidence="2" id="KW-1185">Reference proteome</keyword>
<dbReference type="EC" id="2.4.-.-" evidence="1"/>
<dbReference type="Proteomes" id="UP001596958">
    <property type="component" value="Unassembled WGS sequence"/>
</dbReference>
<evidence type="ECO:0000313" key="1">
    <source>
        <dbReference type="EMBL" id="MFD0749294.1"/>
    </source>
</evidence>
<evidence type="ECO:0000313" key="2">
    <source>
        <dbReference type="Proteomes" id="UP001596958"/>
    </source>
</evidence>
<dbReference type="EMBL" id="JBHTHU010000001">
    <property type="protein sequence ID" value="MFD0749294.1"/>
    <property type="molecule type" value="Genomic_DNA"/>
</dbReference>
<name>A0ABW2YSA3_9SPHI</name>
<organism evidence="1 2">
    <name type="scientific">Mucilaginibacter calamicampi</name>
    <dbReference type="NCBI Taxonomy" id="1302352"/>
    <lineage>
        <taxon>Bacteria</taxon>
        <taxon>Pseudomonadati</taxon>
        <taxon>Bacteroidota</taxon>
        <taxon>Sphingobacteriia</taxon>
        <taxon>Sphingobacteriales</taxon>
        <taxon>Sphingobacteriaceae</taxon>
        <taxon>Mucilaginibacter</taxon>
    </lineage>
</organism>
<keyword evidence="1" id="KW-0328">Glycosyltransferase</keyword>